<gene>
    <name evidence="3" type="ORF">GCM10007907_36000</name>
</gene>
<dbReference type="Proteomes" id="UP001156706">
    <property type="component" value="Unassembled WGS sequence"/>
</dbReference>
<proteinExistence type="predicted"/>
<comment type="caution">
    <text evidence="3">The sequence shown here is derived from an EMBL/GenBank/DDBJ whole genome shotgun (WGS) entry which is preliminary data.</text>
</comment>
<dbReference type="EMBL" id="BSOG01000005">
    <property type="protein sequence ID" value="GLR14810.1"/>
    <property type="molecule type" value="Genomic_DNA"/>
</dbReference>
<keyword evidence="1" id="KW-0472">Membrane</keyword>
<evidence type="ECO:0000259" key="2">
    <source>
        <dbReference type="Pfam" id="PF13239"/>
    </source>
</evidence>
<dbReference type="InterPro" id="IPR025698">
    <property type="entry name" value="2TM_dom"/>
</dbReference>
<evidence type="ECO:0000313" key="3">
    <source>
        <dbReference type="EMBL" id="GLR14810.1"/>
    </source>
</evidence>
<protein>
    <recommendedName>
        <fullName evidence="2">2TM domain-containing protein</fullName>
    </recommendedName>
</protein>
<organism evidence="3 4">
    <name type="scientific">Chitinimonas prasina</name>
    <dbReference type="NCBI Taxonomy" id="1434937"/>
    <lineage>
        <taxon>Bacteria</taxon>
        <taxon>Pseudomonadati</taxon>
        <taxon>Pseudomonadota</taxon>
        <taxon>Betaproteobacteria</taxon>
        <taxon>Neisseriales</taxon>
        <taxon>Chitinibacteraceae</taxon>
        <taxon>Chitinimonas</taxon>
    </lineage>
</organism>
<keyword evidence="1" id="KW-1133">Transmembrane helix</keyword>
<reference evidence="4" key="1">
    <citation type="journal article" date="2019" name="Int. J. Syst. Evol. Microbiol.">
        <title>The Global Catalogue of Microorganisms (GCM) 10K type strain sequencing project: providing services to taxonomists for standard genome sequencing and annotation.</title>
        <authorList>
            <consortium name="The Broad Institute Genomics Platform"/>
            <consortium name="The Broad Institute Genome Sequencing Center for Infectious Disease"/>
            <person name="Wu L."/>
            <person name="Ma J."/>
        </authorList>
    </citation>
    <scope>NUCLEOTIDE SEQUENCE [LARGE SCALE GENOMIC DNA]</scope>
    <source>
        <strain evidence="4">NBRC 110044</strain>
    </source>
</reference>
<feature type="domain" description="2TM" evidence="2">
    <location>
        <begin position="10"/>
        <end position="73"/>
    </location>
</feature>
<dbReference type="Pfam" id="PF13239">
    <property type="entry name" value="2TM"/>
    <property type="match status" value="1"/>
</dbReference>
<sequence length="91" mass="10106">MPAHDALLARAKRRARQKTGFYSHAIIYLLVIGGLLLIDLLQGGGINWAYWSAMGWGLGVLAHGAVTFFNGSGLYERVLAHELKKLQEQER</sequence>
<accession>A0ABQ5YIH4</accession>
<name>A0ABQ5YIH4_9NEIS</name>
<evidence type="ECO:0000313" key="4">
    <source>
        <dbReference type="Proteomes" id="UP001156706"/>
    </source>
</evidence>
<evidence type="ECO:0000256" key="1">
    <source>
        <dbReference type="SAM" id="Phobius"/>
    </source>
</evidence>
<keyword evidence="4" id="KW-1185">Reference proteome</keyword>
<feature type="transmembrane region" description="Helical" evidence="1">
    <location>
        <begin position="48"/>
        <end position="69"/>
    </location>
</feature>
<feature type="transmembrane region" description="Helical" evidence="1">
    <location>
        <begin position="21"/>
        <end position="42"/>
    </location>
</feature>
<keyword evidence="1" id="KW-0812">Transmembrane</keyword>
<dbReference type="RefSeq" id="WP_284197877.1">
    <property type="nucleotide sequence ID" value="NZ_BSOG01000005.1"/>
</dbReference>